<name>A0A1Y2EWT3_9FUNG</name>
<feature type="compositionally biased region" description="Low complexity" evidence="1">
    <location>
        <begin position="128"/>
        <end position="138"/>
    </location>
</feature>
<feature type="compositionally biased region" description="Basic residues" evidence="1">
    <location>
        <begin position="41"/>
        <end position="52"/>
    </location>
</feature>
<keyword evidence="4" id="KW-1185">Reference proteome</keyword>
<feature type="compositionally biased region" description="Basic and acidic residues" evidence="1">
    <location>
        <begin position="249"/>
        <end position="259"/>
    </location>
</feature>
<feature type="chain" id="PRO_5013186451" evidence="2">
    <location>
        <begin position="20"/>
        <end position="356"/>
    </location>
</feature>
<accession>A0A1Y2EWT3</accession>
<feature type="region of interest" description="Disordered" evidence="1">
    <location>
        <begin position="23"/>
        <end position="157"/>
    </location>
</feature>
<evidence type="ECO:0000313" key="3">
    <source>
        <dbReference type="EMBL" id="ORY75596.1"/>
    </source>
</evidence>
<keyword evidence="2" id="KW-0732">Signal</keyword>
<proteinExistence type="predicted"/>
<feature type="compositionally biased region" description="Basic and acidic residues" evidence="1">
    <location>
        <begin position="90"/>
        <end position="101"/>
    </location>
</feature>
<reference evidence="3 4" key="1">
    <citation type="submission" date="2016-08" db="EMBL/GenBank/DDBJ databases">
        <title>A Parts List for Fungal Cellulosomes Revealed by Comparative Genomics.</title>
        <authorList>
            <consortium name="DOE Joint Genome Institute"/>
            <person name="Haitjema C.H."/>
            <person name="Gilmore S.P."/>
            <person name="Henske J.K."/>
            <person name="Solomon K.V."/>
            <person name="De Groot R."/>
            <person name="Kuo A."/>
            <person name="Mondo S.J."/>
            <person name="Salamov A.A."/>
            <person name="Labutti K."/>
            <person name="Zhao Z."/>
            <person name="Chiniquy J."/>
            <person name="Barry K."/>
            <person name="Brewer H.M."/>
            <person name="Purvine S.O."/>
            <person name="Wright A.T."/>
            <person name="Boxma B."/>
            <person name="Van Alen T."/>
            <person name="Hackstein J.H."/>
            <person name="Baker S.E."/>
            <person name="Grigoriev I.V."/>
            <person name="O'Malley M.A."/>
        </authorList>
    </citation>
    <scope>NUCLEOTIDE SEQUENCE [LARGE SCALE GENOMIC DNA]</scope>
    <source>
        <strain evidence="3 4">G1</strain>
    </source>
</reference>
<feature type="signal peptide" evidence="2">
    <location>
        <begin position="1"/>
        <end position="19"/>
    </location>
</feature>
<evidence type="ECO:0000256" key="2">
    <source>
        <dbReference type="SAM" id="SignalP"/>
    </source>
</evidence>
<feature type="compositionally biased region" description="Low complexity" evidence="1">
    <location>
        <begin position="326"/>
        <end position="339"/>
    </location>
</feature>
<gene>
    <name evidence="3" type="ORF">LY90DRAFT_665888</name>
</gene>
<feature type="compositionally biased region" description="Polar residues" evidence="1">
    <location>
        <begin position="53"/>
        <end position="65"/>
    </location>
</feature>
<feature type="compositionally biased region" description="Basic and acidic residues" evidence="1">
    <location>
        <begin position="109"/>
        <end position="124"/>
    </location>
</feature>
<evidence type="ECO:0000313" key="4">
    <source>
        <dbReference type="Proteomes" id="UP000193920"/>
    </source>
</evidence>
<dbReference type="AlphaFoldDB" id="A0A1Y2EWT3"/>
<dbReference type="Proteomes" id="UP000193920">
    <property type="component" value="Unassembled WGS sequence"/>
</dbReference>
<organism evidence="3 4">
    <name type="scientific">Neocallimastix californiae</name>
    <dbReference type="NCBI Taxonomy" id="1754190"/>
    <lineage>
        <taxon>Eukaryota</taxon>
        <taxon>Fungi</taxon>
        <taxon>Fungi incertae sedis</taxon>
        <taxon>Chytridiomycota</taxon>
        <taxon>Chytridiomycota incertae sedis</taxon>
        <taxon>Neocallimastigomycetes</taxon>
        <taxon>Neocallimastigales</taxon>
        <taxon>Neocallimastigaceae</taxon>
        <taxon>Neocallimastix</taxon>
    </lineage>
</organism>
<sequence length="356" mass="41182">MHWFYGLLLMGFIFYLILKKLPDPPKENETSKREVHTSNSKSKKKKNKKSKAKTQAQVQAKLNQKIQKKNTPPKGKTNELDENEWPSLEKINEDKKAATKEKSRKRKEKQINKESEFKITHYDDDNLENNSNNNSNSNVDDDYSENEVKKSSDKPIVIQNVSLPITNRKKYKKHVVQENQKYISSDDEEISDREVKVVRVVEKKEEIENIELPPEIDGWKNVVPKKANILVIKSASHPTPVVVKSTIRKPKEEPLTKKQKENKKKAEKRKLEKQRERELQEERLRLYRLEQKKQNIGYKYVAPPKPKSSNTVNTKSKSPAPAPIINSSTNKKSKNQNNNGLISAKVPANGITSLWN</sequence>
<feature type="compositionally biased region" description="Low complexity" evidence="1">
    <location>
        <begin position="307"/>
        <end position="319"/>
    </location>
</feature>
<dbReference type="EMBL" id="MCOG01000025">
    <property type="protein sequence ID" value="ORY75596.1"/>
    <property type="molecule type" value="Genomic_DNA"/>
</dbReference>
<feature type="compositionally biased region" description="Basic and acidic residues" evidence="1">
    <location>
        <begin position="269"/>
        <end position="278"/>
    </location>
</feature>
<evidence type="ECO:0000256" key="1">
    <source>
        <dbReference type="SAM" id="MobiDB-lite"/>
    </source>
</evidence>
<feature type="compositionally biased region" description="Basic and acidic residues" evidence="1">
    <location>
        <begin position="23"/>
        <end position="36"/>
    </location>
</feature>
<protein>
    <submittedName>
        <fullName evidence="3">Uncharacterized protein</fullName>
    </submittedName>
</protein>
<comment type="caution">
    <text evidence="3">The sequence shown here is derived from an EMBL/GenBank/DDBJ whole genome shotgun (WGS) entry which is preliminary data.</text>
</comment>
<feature type="region of interest" description="Disordered" evidence="1">
    <location>
        <begin position="242"/>
        <end position="278"/>
    </location>
</feature>
<feature type="region of interest" description="Disordered" evidence="1">
    <location>
        <begin position="295"/>
        <end position="356"/>
    </location>
</feature>
<dbReference type="OrthoDB" id="2153075at2759"/>